<dbReference type="Proteomes" id="UP000186104">
    <property type="component" value="Chromosome"/>
</dbReference>
<evidence type="ECO:0000256" key="3">
    <source>
        <dbReference type="ARBA" id="ARBA00022553"/>
    </source>
</evidence>
<keyword evidence="9" id="KW-0472">Membrane</keyword>
<keyword evidence="9" id="KW-0812">Transmembrane</keyword>
<dbReference type="RefSeq" id="WP_156515250.1">
    <property type="nucleotide sequence ID" value="NZ_CP015961.1"/>
</dbReference>
<dbReference type="Pfam" id="PF07730">
    <property type="entry name" value="HisKA_3"/>
    <property type="match status" value="1"/>
</dbReference>
<evidence type="ECO:0000256" key="1">
    <source>
        <dbReference type="ARBA" id="ARBA00000085"/>
    </source>
</evidence>
<dbReference type="InterPro" id="IPR050482">
    <property type="entry name" value="Sensor_HK_TwoCompSys"/>
</dbReference>
<comment type="catalytic activity">
    <reaction evidence="1">
        <text>ATP + protein L-histidine = ADP + protein N-phospho-L-histidine.</text>
        <dbReference type="EC" id="2.7.13.3"/>
    </reaction>
</comment>
<feature type="domain" description="Signal transduction histidine kinase subgroup 3 dimerisation and phosphoacceptor" evidence="10">
    <location>
        <begin position="198"/>
        <end position="264"/>
    </location>
</feature>
<evidence type="ECO:0000259" key="10">
    <source>
        <dbReference type="Pfam" id="PF07730"/>
    </source>
</evidence>
<dbReference type="InterPro" id="IPR036890">
    <property type="entry name" value="HATPase_C_sf"/>
</dbReference>
<keyword evidence="4" id="KW-0808">Transferase</keyword>
<evidence type="ECO:0000256" key="6">
    <source>
        <dbReference type="ARBA" id="ARBA00022777"/>
    </source>
</evidence>
<keyword evidence="3" id="KW-0597">Phosphoprotein</keyword>
<reference evidence="11 12" key="1">
    <citation type="submission" date="2016-06" db="EMBL/GenBank/DDBJ databases">
        <title>Complete genome sequence of a saline-alkali tolerant type strain Dietzia timorensis ID05-A0528T.</title>
        <authorList>
            <person name="Wu X."/>
        </authorList>
    </citation>
    <scope>NUCLEOTIDE SEQUENCE [LARGE SCALE GENOMIC DNA]</scope>
    <source>
        <strain evidence="11 12">ID05-A0528</strain>
    </source>
</reference>
<gene>
    <name evidence="11" type="ORF">BJL86_1412</name>
</gene>
<keyword evidence="7" id="KW-0067">ATP-binding</keyword>
<keyword evidence="9" id="KW-1133">Transmembrane helix</keyword>
<proteinExistence type="predicted"/>
<dbReference type="SUPFAM" id="SSF55874">
    <property type="entry name" value="ATPase domain of HSP90 chaperone/DNA topoisomerase II/histidine kinase"/>
    <property type="match status" value="1"/>
</dbReference>
<evidence type="ECO:0000256" key="7">
    <source>
        <dbReference type="ARBA" id="ARBA00022840"/>
    </source>
</evidence>
<feature type="transmembrane region" description="Helical" evidence="9">
    <location>
        <begin position="153"/>
        <end position="173"/>
    </location>
</feature>
<feature type="transmembrane region" description="Helical" evidence="9">
    <location>
        <begin position="27"/>
        <end position="50"/>
    </location>
</feature>
<evidence type="ECO:0000256" key="8">
    <source>
        <dbReference type="ARBA" id="ARBA00023012"/>
    </source>
</evidence>
<protein>
    <recommendedName>
        <fullName evidence="2">histidine kinase</fullName>
        <ecNumber evidence="2">2.7.13.3</ecNumber>
    </recommendedName>
</protein>
<keyword evidence="6 11" id="KW-0418">Kinase</keyword>
<feature type="transmembrane region" description="Helical" evidence="9">
    <location>
        <begin position="121"/>
        <end position="141"/>
    </location>
</feature>
<dbReference type="Gene3D" id="3.30.565.10">
    <property type="entry name" value="Histidine kinase-like ATPase, C-terminal domain"/>
    <property type="match status" value="1"/>
</dbReference>
<organism evidence="11 12">
    <name type="scientific">Dietzia timorensis</name>
    <dbReference type="NCBI Taxonomy" id="499555"/>
    <lineage>
        <taxon>Bacteria</taxon>
        <taxon>Bacillati</taxon>
        <taxon>Actinomycetota</taxon>
        <taxon>Actinomycetes</taxon>
        <taxon>Mycobacteriales</taxon>
        <taxon>Dietziaceae</taxon>
        <taxon>Dietzia</taxon>
    </lineage>
</organism>
<feature type="transmembrane region" description="Helical" evidence="9">
    <location>
        <begin position="62"/>
        <end position="78"/>
    </location>
</feature>
<keyword evidence="8" id="KW-0902">Two-component regulatory system</keyword>
<evidence type="ECO:0000256" key="4">
    <source>
        <dbReference type="ARBA" id="ARBA00022679"/>
    </source>
</evidence>
<evidence type="ECO:0000256" key="9">
    <source>
        <dbReference type="SAM" id="Phobius"/>
    </source>
</evidence>
<evidence type="ECO:0000256" key="2">
    <source>
        <dbReference type="ARBA" id="ARBA00012438"/>
    </source>
</evidence>
<sequence length="400" mass="43280">MTTGNELSITTWPQARISPPWRDRGTWVQLVVQLILFGAGISVDFGVNFADDSLWSDVLRNIGYVLVFVALIVQRYSARRGIPITAVGLVLVGISGTGTMLLAYGIVVYEAWYISAYQRRFRIWLALLAGGSLASIAMFVVRYPNGVETLDAWPQMAGMSALALVSIALGWQLGLGTRRRVRDVSELAARAELAALAERTRIAREMHDIIAHSLTAIIAQSDGGRYAARKDPAQAVTALETIGGTGREALVQMRQLLSVLREDDSRALDVAPGLTGIPSLVASAERDGLRVDFRQQGEPRAVGESAGLAIYRIVQEGLTNILKHAGRTDALVVFEWHAREMEIRIDNAPGDGLVDSAEIDGDGRGLSGIAERARVLGGSASWGESQEYRGGFTVKVRLAI</sequence>
<dbReference type="PANTHER" id="PTHR24421">
    <property type="entry name" value="NITRATE/NITRITE SENSOR PROTEIN NARX-RELATED"/>
    <property type="match status" value="1"/>
</dbReference>
<dbReference type="CDD" id="cd16917">
    <property type="entry name" value="HATPase_UhpB-NarQ-NarX-like"/>
    <property type="match status" value="1"/>
</dbReference>
<keyword evidence="5" id="KW-0547">Nucleotide-binding</keyword>
<evidence type="ECO:0000313" key="11">
    <source>
        <dbReference type="EMBL" id="ANI92194.1"/>
    </source>
</evidence>
<dbReference type="EMBL" id="CP015961">
    <property type="protein sequence ID" value="ANI92194.1"/>
    <property type="molecule type" value="Genomic_DNA"/>
</dbReference>
<dbReference type="KEGG" id="dtm:BJL86_1412"/>
<dbReference type="AlphaFoldDB" id="A0A173LKR1"/>
<dbReference type="GO" id="GO:0005524">
    <property type="term" value="F:ATP binding"/>
    <property type="evidence" value="ECO:0007669"/>
    <property type="project" value="UniProtKB-KW"/>
</dbReference>
<dbReference type="GO" id="GO:0000155">
    <property type="term" value="F:phosphorelay sensor kinase activity"/>
    <property type="evidence" value="ECO:0007669"/>
    <property type="project" value="InterPro"/>
</dbReference>
<dbReference type="GO" id="GO:0016020">
    <property type="term" value="C:membrane"/>
    <property type="evidence" value="ECO:0007669"/>
    <property type="project" value="InterPro"/>
</dbReference>
<dbReference type="InterPro" id="IPR011712">
    <property type="entry name" value="Sig_transdc_His_kin_sub3_dim/P"/>
</dbReference>
<dbReference type="EC" id="2.7.13.3" evidence="2"/>
<dbReference type="STRING" id="499555.BJL86_1412"/>
<name>A0A173LKR1_9ACTN</name>
<dbReference type="GO" id="GO:0046983">
    <property type="term" value="F:protein dimerization activity"/>
    <property type="evidence" value="ECO:0007669"/>
    <property type="project" value="InterPro"/>
</dbReference>
<dbReference type="Gene3D" id="1.20.5.1930">
    <property type="match status" value="1"/>
</dbReference>
<dbReference type="PANTHER" id="PTHR24421:SF10">
    <property type="entry name" value="NITRATE_NITRITE SENSOR PROTEIN NARQ"/>
    <property type="match status" value="1"/>
</dbReference>
<feature type="transmembrane region" description="Helical" evidence="9">
    <location>
        <begin position="84"/>
        <end position="109"/>
    </location>
</feature>
<evidence type="ECO:0000313" key="12">
    <source>
        <dbReference type="Proteomes" id="UP000186104"/>
    </source>
</evidence>
<evidence type="ECO:0000256" key="5">
    <source>
        <dbReference type="ARBA" id="ARBA00022741"/>
    </source>
</evidence>
<dbReference type="OrthoDB" id="227596at2"/>
<keyword evidence="12" id="KW-1185">Reference proteome</keyword>
<accession>A0A173LKR1</accession>